<dbReference type="InterPro" id="IPR023828">
    <property type="entry name" value="Peptidase_S8_Ser-AS"/>
</dbReference>
<dbReference type="InterPro" id="IPR036852">
    <property type="entry name" value="Peptidase_S8/S53_dom_sf"/>
</dbReference>
<dbReference type="InterPro" id="IPR023827">
    <property type="entry name" value="Peptidase_S8_Asp-AS"/>
</dbReference>
<accession>A0A4Q7IXT7</accession>
<comment type="caution">
    <text evidence="10">The sequence shown here is derived from an EMBL/GenBank/DDBJ whole genome shotgun (WGS) entry which is preliminary data.</text>
</comment>
<evidence type="ECO:0000256" key="1">
    <source>
        <dbReference type="ARBA" id="ARBA00011073"/>
    </source>
</evidence>
<evidence type="ECO:0000256" key="6">
    <source>
        <dbReference type="RuleBase" id="RU003355"/>
    </source>
</evidence>
<feature type="active site" description="Charge relay system" evidence="5">
    <location>
        <position position="365"/>
    </location>
</feature>
<keyword evidence="4 5" id="KW-0720">Serine protease</keyword>
<feature type="compositionally biased region" description="Pro residues" evidence="7">
    <location>
        <begin position="132"/>
        <end position="152"/>
    </location>
</feature>
<keyword evidence="8" id="KW-0732">Signal</keyword>
<dbReference type="Proteomes" id="UP000292003">
    <property type="component" value="Unassembled WGS sequence"/>
</dbReference>
<dbReference type="PANTHER" id="PTHR43806">
    <property type="entry name" value="PEPTIDASE S8"/>
    <property type="match status" value="1"/>
</dbReference>
<dbReference type="PROSITE" id="PS00138">
    <property type="entry name" value="SUBTILASE_SER"/>
    <property type="match status" value="1"/>
</dbReference>
<feature type="active site" description="Charge relay system" evidence="5">
    <location>
        <position position="188"/>
    </location>
</feature>
<dbReference type="RefSeq" id="WP_130479958.1">
    <property type="nucleotide sequence ID" value="NZ_SFCC01000031.1"/>
</dbReference>
<dbReference type="PRINTS" id="PR00723">
    <property type="entry name" value="SUBTILISIN"/>
</dbReference>
<dbReference type="PROSITE" id="PS51892">
    <property type="entry name" value="SUBTILASE"/>
    <property type="match status" value="1"/>
</dbReference>
<gene>
    <name evidence="10" type="ORF">EWH70_35315</name>
</gene>
<evidence type="ECO:0000256" key="7">
    <source>
        <dbReference type="SAM" id="MobiDB-lite"/>
    </source>
</evidence>
<dbReference type="InterPro" id="IPR000209">
    <property type="entry name" value="Peptidase_S8/S53_dom"/>
</dbReference>
<dbReference type="PROSITE" id="PS00136">
    <property type="entry name" value="SUBTILASE_ASP"/>
    <property type="match status" value="1"/>
</dbReference>
<dbReference type="InterPro" id="IPR015500">
    <property type="entry name" value="Peptidase_S8_subtilisin-rel"/>
</dbReference>
<feature type="region of interest" description="Disordered" evidence="7">
    <location>
        <begin position="126"/>
        <end position="159"/>
    </location>
</feature>
<name>A0A4Q7IXT7_9PSEU</name>
<dbReference type="PROSITE" id="PS00137">
    <property type="entry name" value="SUBTILASE_HIS"/>
    <property type="match status" value="1"/>
</dbReference>
<dbReference type="PANTHER" id="PTHR43806:SF11">
    <property type="entry name" value="CEREVISIN-RELATED"/>
    <property type="match status" value="1"/>
</dbReference>
<dbReference type="EMBL" id="SFCC01000031">
    <property type="protein sequence ID" value="RZQ59239.1"/>
    <property type="molecule type" value="Genomic_DNA"/>
</dbReference>
<dbReference type="Gene3D" id="3.30.70.80">
    <property type="entry name" value="Peptidase S8 propeptide/proteinase inhibitor I9"/>
    <property type="match status" value="1"/>
</dbReference>
<keyword evidence="11" id="KW-1185">Reference proteome</keyword>
<dbReference type="Gene3D" id="2.60.120.380">
    <property type="match status" value="1"/>
</dbReference>
<dbReference type="SUPFAM" id="SSF52743">
    <property type="entry name" value="Subtilisin-like"/>
    <property type="match status" value="1"/>
</dbReference>
<evidence type="ECO:0000256" key="2">
    <source>
        <dbReference type="ARBA" id="ARBA00022670"/>
    </source>
</evidence>
<dbReference type="Pfam" id="PF00082">
    <property type="entry name" value="Peptidase_S8"/>
    <property type="match status" value="1"/>
</dbReference>
<dbReference type="Gene3D" id="3.40.50.200">
    <property type="entry name" value="Peptidase S8/S53 domain"/>
    <property type="match status" value="2"/>
</dbReference>
<keyword evidence="2 5" id="KW-0645">Protease</keyword>
<feature type="domain" description="Peptidase S8/S53" evidence="9">
    <location>
        <begin position="179"/>
        <end position="610"/>
    </location>
</feature>
<organism evidence="10 11">
    <name type="scientific">Amycolatopsis suaedae</name>
    <dbReference type="NCBI Taxonomy" id="2510978"/>
    <lineage>
        <taxon>Bacteria</taxon>
        <taxon>Bacillati</taxon>
        <taxon>Actinomycetota</taxon>
        <taxon>Actinomycetes</taxon>
        <taxon>Pseudonocardiales</taxon>
        <taxon>Pseudonocardiaceae</taxon>
        <taxon>Amycolatopsis</taxon>
    </lineage>
</organism>
<dbReference type="InterPro" id="IPR022398">
    <property type="entry name" value="Peptidase_S8_His-AS"/>
</dbReference>
<evidence type="ECO:0000313" key="11">
    <source>
        <dbReference type="Proteomes" id="UP000292003"/>
    </source>
</evidence>
<protein>
    <submittedName>
        <fullName evidence="10">Serine protease</fullName>
    </submittedName>
</protein>
<evidence type="ECO:0000259" key="9">
    <source>
        <dbReference type="Pfam" id="PF00082"/>
    </source>
</evidence>
<dbReference type="OrthoDB" id="9813435at2"/>
<dbReference type="InterPro" id="IPR050131">
    <property type="entry name" value="Peptidase_S8_subtilisin-like"/>
</dbReference>
<dbReference type="GO" id="GO:0004252">
    <property type="term" value="F:serine-type endopeptidase activity"/>
    <property type="evidence" value="ECO:0007669"/>
    <property type="project" value="UniProtKB-UniRule"/>
</dbReference>
<proteinExistence type="inferred from homology"/>
<feature type="signal peptide" evidence="8">
    <location>
        <begin position="1"/>
        <end position="40"/>
    </location>
</feature>
<dbReference type="AlphaFoldDB" id="A0A4Q7IXT7"/>
<evidence type="ECO:0000256" key="3">
    <source>
        <dbReference type="ARBA" id="ARBA00022801"/>
    </source>
</evidence>
<sequence>MTTRSWRRQGRTRRFSRTALGAAVSTAIAGALLAVPPTAAADPAPGGEPDIGKHDEELLRQAEQAGKRTVKVLIATERGARAASDLGAAGAEVEYRADDIGYVRAEVPVDKVKQLAALPGVHAVDVDENVPLPDPRPQGEKPPTPQTPPGPGTPAVNPYLPTGETGAAQFTGAHPAWDGRGVTVGVVDTGIDLDHPSLNVTSTGERKVTDWVTYTDGRFTNGVNNDDDPTWLNMVTQVTGPTFTQGGVSYTAPGPGAFRFAVFDERDPRLGGDVGNDVNRDGNPAGSSGKFATLWAPDSGTVWVDTNQNANFADDKPMTDYKVRGDVGTFGTDNPATPVREAMKFAVQTDPANSVVNIGIVSDAHGSHVAGIIAGNKLFGGAMNGAAPGAKLVSVRACLFVAGCTDHALFEGMIYAARDANVDVINMSIGGLPPLNDGDNATAELYNRLIDTYDVQMFISAGNEGAGSNTVGDPSVADRVVSVGSYISQATWRSNYGSDSADLDNLHGFSSRGPREDGGFKPTLIAPGAAVAPVPTWQQGQPTAGTYPLPPGYGMFNGTSMASPQAAGAAAVLVSAAVARGVEHKPAQLRQALNSTTRFIPGYQAYEQGNGLIQVERAWNQLRAGIGTVDITSSVPVSTVLSGFLATPGVGVGIHDREGVKAGDRYVREYTFTRRSGPDHPMTYRVNWVGNDGTFSSAPTILLPKNSAVKFRVTVNPRTAGAHSAILNLDSPMTTGVEYQTLNTVIAAEDFTAANGYTVRHGGQIGRNETSSFFVRVPQGAPALKVDMTGGGTTPGAGQIRFLRFHPYGVGFEDNSSLNCYNPPVAGGGGCDTGSPASRTVSNPTPGVWEIEVEARRTSDAAFAPYTLTASVLGASVTPSPDTIPAAQPGQPINRQYQLTNLFGPFTGRAAGTTLGSAVVAQPTMAHDARAQWNIDVTPGSTGLRTRIGSPADVGADLDLFLFNCTSGSCVLHAQSADGDSEEEINVPNPAAGRWIAQVHAYKVPSGSTAFRYLDVFTNPAFGNVAVTDGNALRPAGATWTVPGVVTAQAAPAAGRVLLGNVEVRTDANVLVGSGEVIVQKVG</sequence>
<feature type="chain" id="PRO_5039716887" evidence="8">
    <location>
        <begin position="41"/>
        <end position="1083"/>
    </location>
</feature>
<evidence type="ECO:0000256" key="4">
    <source>
        <dbReference type="ARBA" id="ARBA00022825"/>
    </source>
</evidence>
<reference evidence="10 11" key="1">
    <citation type="submission" date="2019-02" db="EMBL/GenBank/DDBJ databases">
        <title>Draft genome sequence of Amycolatopsis sp. 8-3EHSu isolated from roots of Suaeda maritima.</title>
        <authorList>
            <person name="Duangmal K."/>
            <person name="Chantavorakit T."/>
        </authorList>
    </citation>
    <scope>NUCLEOTIDE SEQUENCE [LARGE SCALE GENOMIC DNA]</scope>
    <source>
        <strain evidence="10 11">8-3EHSu</strain>
    </source>
</reference>
<evidence type="ECO:0000313" key="10">
    <source>
        <dbReference type="EMBL" id="RZQ59239.1"/>
    </source>
</evidence>
<comment type="similarity">
    <text evidence="1 5 6">Belongs to the peptidase S8 family.</text>
</comment>
<evidence type="ECO:0000256" key="5">
    <source>
        <dbReference type="PROSITE-ProRule" id="PRU01240"/>
    </source>
</evidence>
<keyword evidence="3 5" id="KW-0378">Hydrolase</keyword>
<dbReference type="GO" id="GO:0006508">
    <property type="term" value="P:proteolysis"/>
    <property type="evidence" value="ECO:0007669"/>
    <property type="project" value="UniProtKB-KW"/>
</dbReference>
<evidence type="ECO:0000256" key="8">
    <source>
        <dbReference type="SAM" id="SignalP"/>
    </source>
</evidence>
<feature type="active site" description="Charge relay system" evidence="5">
    <location>
        <position position="560"/>
    </location>
</feature>
<dbReference type="InterPro" id="IPR037045">
    <property type="entry name" value="S8pro/Inhibitor_I9_sf"/>
</dbReference>